<evidence type="ECO:0000313" key="10">
    <source>
        <dbReference type="EMBL" id="AKJ65423.1"/>
    </source>
</evidence>
<dbReference type="Gene3D" id="3.40.720.10">
    <property type="entry name" value="Alkaline Phosphatase, subunit A"/>
    <property type="match status" value="1"/>
</dbReference>
<feature type="domain" description="Sulfatase N-terminal" evidence="9">
    <location>
        <begin position="25"/>
        <end position="363"/>
    </location>
</feature>
<gene>
    <name evidence="10" type="primary">atsA_27</name>
    <name evidence="10" type="ORF">L21SP4_02196</name>
</gene>
<dbReference type="Pfam" id="PF00884">
    <property type="entry name" value="Sulfatase"/>
    <property type="match status" value="1"/>
</dbReference>
<feature type="region of interest" description="Disordered" evidence="7">
    <location>
        <begin position="472"/>
        <end position="516"/>
    </location>
</feature>
<evidence type="ECO:0000256" key="4">
    <source>
        <dbReference type="ARBA" id="ARBA00022729"/>
    </source>
</evidence>
<keyword evidence="5 10" id="KW-0378">Hydrolase</keyword>
<dbReference type="InterPro" id="IPR050738">
    <property type="entry name" value="Sulfatase"/>
</dbReference>
<evidence type="ECO:0000256" key="1">
    <source>
        <dbReference type="ARBA" id="ARBA00001913"/>
    </source>
</evidence>
<dbReference type="EC" id="3.1.6.1" evidence="10"/>
<protein>
    <submittedName>
        <fullName evidence="10">Arylsulfatase</fullName>
        <ecNumber evidence="10">3.1.6.1</ecNumber>
    </submittedName>
</protein>
<dbReference type="GO" id="GO:0046872">
    <property type="term" value="F:metal ion binding"/>
    <property type="evidence" value="ECO:0007669"/>
    <property type="project" value="UniProtKB-KW"/>
</dbReference>
<keyword evidence="3" id="KW-0479">Metal-binding</keyword>
<dbReference type="GO" id="GO:0004065">
    <property type="term" value="F:arylsulfatase activity"/>
    <property type="evidence" value="ECO:0007669"/>
    <property type="project" value="UniProtKB-EC"/>
</dbReference>
<dbReference type="PROSITE" id="PS00523">
    <property type="entry name" value="SULFATASE_1"/>
    <property type="match status" value="1"/>
</dbReference>
<feature type="compositionally biased region" description="Basic and acidic residues" evidence="7">
    <location>
        <begin position="486"/>
        <end position="496"/>
    </location>
</feature>
<feature type="chain" id="PRO_5005184104" evidence="8">
    <location>
        <begin position="18"/>
        <end position="650"/>
    </location>
</feature>
<dbReference type="EMBL" id="CP010904">
    <property type="protein sequence ID" value="AKJ65423.1"/>
    <property type="molecule type" value="Genomic_DNA"/>
</dbReference>
<dbReference type="PANTHER" id="PTHR42693:SF42">
    <property type="entry name" value="ARYLSULFATASE G"/>
    <property type="match status" value="1"/>
</dbReference>
<dbReference type="InterPro" id="IPR017850">
    <property type="entry name" value="Alkaline_phosphatase_core_sf"/>
</dbReference>
<dbReference type="RefSeq" id="WP_074041474.1">
    <property type="nucleotide sequence ID" value="NZ_CP010904.1"/>
</dbReference>
<comment type="cofactor">
    <cofactor evidence="1">
        <name>Ca(2+)</name>
        <dbReference type="ChEBI" id="CHEBI:29108"/>
    </cofactor>
</comment>
<evidence type="ECO:0000256" key="5">
    <source>
        <dbReference type="ARBA" id="ARBA00022801"/>
    </source>
</evidence>
<dbReference type="Gene3D" id="3.30.1120.10">
    <property type="match status" value="1"/>
</dbReference>
<accession>A0A0G3EGF6</accession>
<evidence type="ECO:0000256" key="3">
    <source>
        <dbReference type="ARBA" id="ARBA00022723"/>
    </source>
</evidence>
<sequence precursor="true">MIRKMLLFVCTTLFALAGEARERMNVIFILADDLGWADTTLYGHTDLYETPNLERLAKRGMTFTRAYTASPLCSPTRATILTGRTAARTGLTAPCCHSPAVRLEPSVVEAVEPGDKSRHCVSVSRLDTRLPTLGKHLKQAGYATAHFGKWHLGHEPYSPLEHGFEVDIPHWPGPGPAGSYVAPWKYPEFEANHPKEHIEDRMAEEAVAWMKSLPDDQPFYMNYWQFSVHAPFDAKQELIEYYERKIEEELDPDDPQRCATYAAMVHSLDDAVGTLLDAVEERGIADRTAFVFFSDNGGNMYDVVEGRPPTSNKPLRGGKATVFDGGMRVPCIVAWPGLTEPGSRTDAMIQSTDFYPTLHRLLDMPLPEGYEFDGVDFTPVLRGRSFDRGPIFGYFPHDPRVPDWLPPSMTVHYDNWKLIRTFHFGEDGGHEYRLYNLAEDIGETRNLAEAYPEKVALLDRMMQRHLEEVDAVTPEPNPDFDPEQFEPEKIGVGRDRSKPRKTTGPKAEGHRAAGGWRSKGRTVGLEVLDGALVIHSTAGDPWIETNIDPEVDGPVSVSLEVRAEEQGALMVFAGWDHAPYVPGSYEVAAVRTTDRWVPVRVEFDKAGPLTALRIDPPGADGSTRIRSIRVHNDDGSLLREWNFDGKRKRQ</sequence>
<evidence type="ECO:0000256" key="2">
    <source>
        <dbReference type="ARBA" id="ARBA00008779"/>
    </source>
</evidence>
<evidence type="ECO:0000313" key="11">
    <source>
        <dbReference type="Proteomes" id="UP000035268"/>
    </source>
</evidence>
<keyword evidence="6" id="KW-0106">Calcium</keyword>
<feature type="signal peptide" evidence="8">
    <location>
        <begin position="1"/>
        <end position="17"/>
    </location>
</feature>
<dbReference type="KEGG" id="vbl:L21SP4_02196"/>
<keyword evidence="11" id="KW-1185">Reference proteome</keyword>
<dbReference type="AlphaFoldDB" id="A0A0G3EGF6"/>
<dbReference type="PANTHER" id="PTHR42693">
    <property type="entry name" value="ARYLSULFATASE FAMILY MEMBER"/>
    <property type="match status" value="1"/>
</dbReference>
<dbReference type="CDD" id="cd16144">
    <property type="entry name" value="ARS_like"/>
    <property type="match status" value="1"/>
</dbReference>
<dbReference type="STRING" id="1307763.L21SP4_02196"/>
<evidence type="ECO:0000256" key="8">
    <source>
        <dbReference type="SAM" id="SignalP"/>
    </source>
</evidence>
<evidence type="ECO:0000259" key="9">
    <source>
        <dbReference type="Pfam" id="PF00884"/>
    </source>
</evidence>
<name>A0A0G3EGF6_9BACT</name>
<reference evidence="10 11" key="2">
    <citation type="journal article" date="2016" name="ISME J.">
        <title>Characterization of the first cultured representative of Verrucomicrobia subdivision 5 indicates the proposal of a novel phylum.</title>
        <authorList>
            <person name="Spring S."/>
            <person name="Bunk B."/>
            <person name="Sproer C."/>
            <person name="Schumann P."/>
            <person name="Rohde M."/>
            <person name="Tindall B.J."/>
            <person name="Klenk H.P."/>
        </authorList>
    </citation>
    <scope>NUCLEOTIDE SEQUENCE [LARGE SCALE GENOMIC DNA]</scope>
    <source>
        <strain evidence="10 11">L21-Fru-AB</strain>
    </source>
</reference>
<dbReference type="OrthoDB" id="9783154at2"/>
<proteinExistence type="inferred from homology"/>
<dbReference type="InterPro" id="IPR024607">
    <property type="entry name" value="Sulfatase_CS"/>
</dbReference>
<organism evidence="10 11">
    <name type="scientific">Kiritimatiella glycovorans</name>
    <dbReference type="NCBI Taxonomy" id="1307763"/>
    <lineage>
        <taxon>Bacteria</taxon>
        <taxon>Pseudomonadati</taxon>
        <taxon>Kiritimatiellota</taxon>
        <taxon>Kiritimatiellia</taxon>
        <taxon>Kiritimatiellales</taxon>
        <taxon>Kiritimatiellaceae</taxon>
        <taxon>Kiritimatiella</taxon>
    </lineage>
</organism>
<dbReference type="InterPro" id="IPR000917">
    <property type="entry name" value="Sulfatase_N"/>
</dbReference>
<reference evidence="11" key="1">
    <citation type="submission" date="2015-02" db="EMBL/GenBank/DDBJ databases">
        <title>Description and complete genome sequence of the first cultured representative of the subdivision 5 of the Verrucomicrobia phylum.</title>
        <authorList>
            <person name="Spring S."/>
            <person name="Bunk B."/>
            <person name="Sproer C."/>
            <person name="Klenk H.-P."/>
        </authorList>
    </citation>
    <scope>NUCLEOTIDE SEQUENCE [LARGE SCALE GENOMIC DNA]</scope>
    <source>
        <strain evidence="11">L21-Fru-AB</strain>
    </source>
</reference>
<keyword evidence="4 8" id="KW-0732">Signal</keyword>
<dbReference type="SUPFAM" id="SSF53649">
    <property type="entry name" value="Alkaline phosphatase-like"/>
    <property type="match status" value="1"/>
</dbReference>
<evidence type="ECO:0000256" key="6">
    <source>
        <dbReference type="ARBA" id="ARBA00022837"/>
    </source>
</evidence>
<dbReference type="Proteomes" id="UP000035268">
    <property type="component" value="Chromosome"/>
</dbReference>
<dbReference type="PATRIC" id="fig|1609981.3.peg.2285"/>
<evidence type="ECO:0000256" key="7">
    <source>
        <dbReference type="SAM" id="MobiDB-lite"/>
    </source>
</evidence>
<comment type="similarity">
    <text evidence="2">Belongs to the sulfatase family.</text>
</comment>